<gene>
    <name evidence="2" type="ORF">CI610_01926</name>
</gene>
<comment type="caution">
    <text evidence="2">The sequence shown here is derived from an EMBL/GenBank/DDBJ whole genome shotgun (WGS) entry which is preliminary data.</text>
</comment>
<evidence type="ECO:0000313" key="2">
    <source>
        <dbReference type="EMBL" id="PJE79118.1"/>
    </source>
</evidence>
<reference evidence="2" key="1">
    <citation type="journal article" date="2017" name="Appl. Environ. Microbiol.">
        <title>Molecular characterization of an Endozoicomonas-like organism causing infection in king scallop Pecten maximus L.</title>
        <authorList>
            <person name="Cano I."/>
            <person name="van Aerle R."/>
            <person name="Ross S."/>
            <person name="Verner-Jeffreys D.W."/>
            <person name="Paley R.K."/>
            <person name="Rimmer G."/>
            <person name="Ryder D."/>
            <person name="Hooper P."/>
            <person name="Stone D."/>
            <person name="Feist S.W."/>
        </authorList>
    </citation>
    <scope>NUCLEOTIDE SEQUENCE</scope>
</reference>
<dbReference type="AlphaFoldDB" id="A0A2H9T7G6"/>
<feature type="compositionally biased region" description="Low complexity" evidence="1">
    <location>
        <begin position="35"/>
        <end position="52"/>
    </location>
</feature>
<proteinExistence type="predicted"/>
<dbReference type="EMBL" id="NSIT01000094">
    <property type="protein sequence ID" value="PJE79118.1"/>
    <property type="molecule type" value="Genomic_DNA"/>
</dbReference>
<organism evidence="2">
    <name type="scientific">invertebrate metagenome</name>
    <dbReference type="NCBI Taxonomy" id="1711999"/>
    <lineage>
        <taxon>unclassified sequences</taxon>
        <taxon>metagenomes</taxon>
        <taxon>organismal metagenomes</taxon>
    </lineage>
</organism>
<dbReference type="PROSITE" id="PS51257">
    <property type="entry name" value="PROKAR_LIPOPROTEIN"/>
    <property type="match status" value="1"/>
</dbReference>
<evidence type="ECO:0000256" key="1">
    <source>
        <dbReference type="SAM" id="MobiDB-lite"/>
    </source>
</evidence>
<sequence length="278" mass="30567">MQSYCPKHWLIPFSMMLVTLSGCSDDSQKPAQPESVKSVTATSTSSTSNKAAPENYNCGSQTSLNDLMESTWCEAKNAFSLRGADPSTEPAHFASFLEGYRQGINDARQAKSQRINKQSHSLSQHDMGYMDGYHNVLKTMGILTNKTDGNSQADTCEYQKLRQEAEMAYRQSGMNGSNLFLRENFINGFMSGGRTALTLPTSMDAFMGGNKNVEKQQAIAPPPAHSTAMILAFHHGFASGKKAMEDSVRASVEQFMMQMQSPDNLPMPDSDMLEPQAE</sequence>
<name>A0A2H9T7G6_9ZZZZ</name>
<evidence type="ECO:0008006" key="3">
    <source>
        <dbReference type="Google" id="ProtNLM"/>
    </source>
</evidence>
<accession>A0A2H9T7G6</accession>
<feature type="region of interest" description="Disordered" evidence="1">
    <location>
        <begin position="24"/>
        <end position="57"/>
    </location>
</feature>
<protein>
    <recommendedName>
        <fullName evidence="3">Lipoprotein</fullName>
    </recommendedName>
</protein>